<sequence length="144" mass="15821">MAARISLTLDSTDAQVLAAFWKTALGYIDEPPPPPFATREEWHAQFDLPEDDLPEHGAWLCDPDGVGPYLSILNVPEPKTAKNRLHIDIRVPGHGSPDERWARIRAEAERLTQAGGRVLAEFGQEHVVMADPEGNEFCVAVASA</sequence>
<dbReference type="OrthoDB" id="3212826at2"/>
<dbReference type="SUPFAM" id="SSF54593">
    <property type="entry name" value="Glyoxalase/Bleomycin resistance protein/Dihydroxybiphenyl dioxygenase"/>
    <property type="match status" value="1"/>
</dbReference>
<protein>
    <submittedName>
        <fullName evidence="2">Glyoxalase</fullName>
    </submittedName>
</protein>
<keyword evidence="3" id="KW-1185">Reference proteome</keyword>
<feature type="domain" description="Glyoxalase-like" evidence="1">
    <location>
        <begin position="7"/>
        <end position="139"/>
    </location>
</feature>
<dbReference type="InterPro" id="IPR029068">
    <property type="entry name" value="Glyas_Bleomycin-R_OHBP_Dase"/>
</dbReference>
<dbReference type="EMBL" id="QGSY01000114">
    <property type="protein sequence ID" value="RQX12366.1"/>
    <property type="molecule type" value="Genomic_DNA"/>
</dbReference>
<accession>A0A3N9XGX8</accession>
<dbReference type="PANTHER" id="PTHR35908:SF1">
    <property type="entry name" value="CONSERVED PROTEIN"/>
    <property type="match status" value="1"/>
</dbReference>
<gene>
    <name evidence="2" type="ORF">DLJ58_05970</name>
</gene>
<dbReference type="InterPro" id="IPR041581">
    <property type="entry name" value="Glyoxalase_6"/>
</dbReference>
<dbReference type="Pfam" id="PF18029">
    <property type="entry name" value="Glyoxalase_6"/>
    <property type="match status" value="1"/>
</dbReference>
<dbReference type="PANTHER" id="PTHR35908">
    <property type="entry name" value="HYPOTHETICAL FUSION PROTEIN"/>
    <property type="match status" value="1"/>
</dbReference>
<dbReference type="CDD" id="cd06587">
    <property type="entry name" value="VOC"/>
    <property type="match status" value="1"/>
</dbReference>
<dbReference type="RefSeq" id="WP_124854237.1">
    <property type="nucleotide sequence ID" value="NZ_JBEXDI010000025.1"/>
</dbReference>
<organism evidence="2 3">
    <name type="scientific">Micromonospora arida</name>
    <dbReference type="NCBI Taxonomy" id="2203715"/>
    <lineage>
        <taxon>Bacteria</taxon>
        <taxon>Bacillati</taxon>
        <taxon>Actinomycetota</taxon>
        <taxon>Actinomycetes</taxon>
        <taxon>Micromonosporales</taxon>
        <taxon>Micromonosporaceae</taxon>
        <taxon>Micromonospora</taxon>
    </lineage>
</organism>
<proteinExistence type="predicted"/>
<dbReference type="AlphaFoldDB" id="A0A3N9XGX8"/>
<evidence type="ECO:0000259" key="1">
    <source>
        <dbReference type="Pfam" id="PF18029"/>
    </source>
</evidence>
<evidence type="ECO:0000313" key="2">
    <source>
        <dbReference type="EMBL" id="RQX12366.1"/>
    </source>
</evidence>
<dbReference type="Proteomes" id="UP000266889">
    <property type="component" value="Unassembled WGS sequence"/>
</dbReference>
<dbReference type="Gene3D" id="3.10.180.10">
    <property type="entry name" value="2,3-Dihydroxybiphenyl 1,2-Dioxygenase, domain 1"/>
    <property type="match status" value="1"/>
</dbReference>
<reference evidence="2 3" key="1">
    <citation type="submission" date="2018-05" db="EMBL/GenBank/DDBJ databases">
        <title>Micromonospora from Atacama Desert.</title>
        <authorList>
            <person name="Carro L."/>
            <person name="Goodfellow M."/>
            <person name="Klenk H.-P."/>
        </authorList>
    </citation>
    <scope>NUCLEOTIDE SEQUENCE [LARGE SCALE GENOMIC DNA]</scope>
    <source>
        <strain evidence="2 3">LB32</strain>
    </source>
</reference>
<evidence type="ECO:0000313" key="3">
    <source>
        <dbReference type="Proteomes" id="UP000266889"/>
    </source>
</evidence>
<comment type="caution">
    <text evidence="2">The sequence shown here is derived from an EMBL/GenBank/DDBJ whole genome shotgun (WGS) entry which is preliminary data.</text>
</comment>
<name>A0A3N9XGX8_9ACTN</name>